<sequence length="127" mass="13710">MGGLKITTSGNFDNSIAYLKRLRQDDGRKLLVQYGEMAMTNLSVNTPIDTGLTSRSYTMDIRKTSYGLEAVISNSNVTADGVPVPLIIHYGHGTGTGGYVPARPFIDTAIKPASDAFAASVERRLRN</sequence>
<accession>X4YWJ1</accession>
<proteinExistence type="predicted"/>
<gene>
    <name evidence="1" type="ORF">P118_0017</name>
</gene>
<dbReference type="KEGG" id="vg:19527116"/>
<dbReference type="GeneID" id="19527116"/>
<dbReference type="Proteomes" id="UP000019790">
    <property type="component" value="Segment"/>
</dbReference>
<dbReference type="RefSeq" id="YP_009035832.1">
    <property type="nucleotide sequence ID" value="NC_024208.1"/>
</dbReference>
<dbReference type="OrthoDB" id="15919at10239"/>
<evidence type="ECO:0000313" key="2">
    <source>
        <dbReference type="Proteomes" id="UP000019790"/>
    </source>
</evidence>
<organism evidence="1 2">
    <name type="scientific">Lactococcus phage P118</name>
    <dbReference type="NCBI Taxonomy" id="1476888"/>
    <lineage>
        <taxon>Viruses</taxon>
        <taxon>Duplodnaviria</taxon>
        <taxon>Heunggongvirae</taxon>
        <taxon>Uroviricota</taxon>
        <taxon>Caudoviricetes</taxon>
        <taxon>Nevevirus</taxon>
        <taxon>Nevevirus P118</taxon>
    </lineage>
</organism>
<name>X4YWJ1_9CAUD</name>
<keyword evidence="2" id="KW-1185">Reference proteome</keyword>
<evidence type="ECO:0000313" key="1">
    <source>
        <dbReference type="EMBL" id="AHV83134.1"/>
    </source>
</evidence>
<reference evidence="1 2" key="1">
    <citation type="submission" date="2014-02" db="EMBL/GenBank/DDBJ databases">
        <title>Complete genome sequences of four novel Lactococcus lactis phages distantly related to the rare 1706 phage species.</title>
        <authorList>
            <person name="Kot W."/>
            <person name="Neve H."/>
            <person name="Vogensen F.K."/>
            <person name="Heller K.J."/>
            <person name="Hansen L.H."/>
        </authorList>
    </citation>
    <scope>NUCLEOTIDE SEQUENCE [LARGE SCALE GENOMIC DNA]</scope>
</reference>
<dbReference type="EMBL" id="KJ489012">
    <property type="protein sequence ID" value="AHV83134.1"/>
    <property type="molecule type" value="Genomic_DNA"/>
</dbReference>
<evidence type="ECO:0008006" key="3">
    <source>
        <dbReference type="Google" id="ProtNLM"/>
    </source>
</evidence>
<protein>
    <recommendedName>
        <fullName evidence="3">HK97 gp10 family phage protein</fullName>
    </recommendedName>
</protein>